<keyword evidence="4" id="KW-1185">Reference proteome</keyword>
<sequence>MVTLSPSTSDGNLTDLELAGGLGEYLRELHAQYGPLVSFHLGSQLVISVGSAALLEQHSGAAQRPDMYLEFLRPLLGRESIVWADAAETARRWRLYQQGFSDECRAVYREAAAEAAGRVSEKLRSLSTGEHISLQQYTTALALHVMARCCFGHHMDDEQSMLNFAQEYEIVTAEVTSEACGRQLYESQQDHLREAAAALRDVAGAIVRKHRKENKSTVSLVEWVSLSTQAGRGAAGDSDAPVSDLLALFLFFCETLSSGLCWTLQQLARHQTVQDNVVAQLTGERTDDGLVGRVLRESWRLGSVVPLTARCYGTPAAVEGHTLPARTPIISAYCVSHTGDGWKQPNKFDPARFKGDTPALEMNPLPFLSKNDDIDCVISTYEDLATEVLRTAAAVHPAGAAAGPE</sequence>
<proteinExistence type="inferred from homology"/>
<dbReference type="OrthoDB" id="1470350at2759"/>
<keyword evidence="2" id="KW-0560">Oxidoreductase</keyword>
<dbReference type="CDD" id="cd00302">
    <property type="entry name" value="cytochrome_P450"/>
    <property type="match status" value="1"/>
</dbReference>
<dbReference type="Gene3D" id="1.10.630.10">
    <property type="entry name" value="Cytochrome P450"/>
    <property type="match status" value="1"/>
</dbReference>
<accession>A0A6A4WGI8</accession>
<dbReference type="PANTHER" id="PTHR24280:SF4">
    <property type="entry name" value="CYTOCHROME P450 20A1"/>
    <property type="match status" value="1"/>
</dbReference>
<dbReference type="GO" id="GO:0020037">
    <property type="term" value="F:heme binding"/>
    <property type="evidence" value="ECO:0007669"/>
    <property type="project" value="InterPro"/>
</dbReference>
<dbReference type="PANTHER" id="PTHR24280">
    <property type="entry name" value="CYTOCHROME P450 20A1"/>
    <property type="match status" value="1"/>
</dbReference>
<dbReference type="SUPFAM" id="SSF48264">
    <property type="entry name" value="Cytochrome P450"/>
    <property type="match status" value="1"/>
</dbReference>
<comment type="similarity">
    <text evidence="1">Belongs to the cytochrome P450 family.</text>
</comment>
<evidence type="ECO:0000313" key="4">
    <source>
        <dbReference type="Proteomes" id="UP000440578"/>
    </source>
</evidence>
<evidence type="ECO:0000256" key="1">
    <source>
        <dbReference type="ARBA" id="ARBA00010617"/>
    </source>
</evidence>
<dbReference type="GO" id="GO:0016020">
    <property type="term" value="C:membrane"/>
    <property type="evidence" value="ECO:0007669"/>
    <property type="project" value="TreeGrafter"/>
</dbReference>
<dbReference type="Proteomes" id="UP000440578">
    <property type="component" value="Unassembled WGS sequence"/>
</dbReference>
<comment type="caution">
    <text evidence="3">The sequence shown here is derived from an EMBL/GenBank/DDBJ whole genome shotgun (WGS) entry which is preliminary data.</text>
</comment>
<dbReference type="InterPro" id="IPR036396">
    <property type="entry name" value="Cyt_P450_sf"/>
</dbReference>
<dbReference type="GO" id="GO:0004497">
    <property type="term" value="F:monooxygenase activity"/>
    <property type="evidence" value="ECO:0007669"/>
    <property type="project" value="UniProtKB-KW"/>
</dbReference>
<dbReference type="AlphaFoldDB" id="A0A6A4WGI8"/>
<dbReference type="Pfam" id="PF00067">
    <property type="entry name" value="p450"/>
    <property type="match status" value="1"/>
</dbReference>
<evidence type="ECO:0000313" key="3">
    <source>
        <dbReference type="EMBL" id="KAF0301111.1"/>
    </source>
</evidence>
<protein>
    <submittedName>
        <fullName evidence="3">Cytochrome P450 20A1</fullName>
    </submittedName>
</protein>
<organism evidence="3 4">
    <name type="scientific">Amphibalanus amphitrite</name>
    <name type="common">Striped barnacle</name>
    <name type="synonym">Balanus amphitrite</name>
    <dbReference type="NCBI Taxonomy" id="1232801"/>
    <lineage>
        <taxon>Eukaryota</taxon>
        <taxon>Metazoa</taxon>
        <taxon>Ecdysozoa</taxon>
        <taxon>Arthropoda</taxon>
        <taxon>Crustacea</taxon>
        <taxon>Multicrustacea</taxon>
        <taxon>Cirripedia</taxon>
        <taxon>Thoracica</taxon>
        <taxon>Thoracicalcarea</taxon>
        <taxon>Balanomorpha</taxon>
        <taxon>Balanoidea</taxon>
        <taxon>Balanidae</taxon>
        <taxon>Amphibalaninae</taxon>
        <taxon>Amphibalanus</taxon>
    </lineage>
</organism>
<keyword evidence="2" id="KW-0503">Monooxygenase</keyword>
<dbReference type="InterPro" id="IPR002401">
    <property type="entry name" value="Cyt_P450_E_grp-I"/>
</dbReference>
<dbReference type="InterPro" id="IPR052666">
    <property type="entry name" value="CYP450_20A1-like"/>
</dbReference>
<dbReference type="PRINTS" id="PR00463">
    <property type="entry name" value="EP450I"/>
</dbReference>
<reference evidence="3 4" key="1">
    <citation type="submission" date="2019-07" db="EMBL/GenBank/DDBJ databases">
        <title>Draft genome assembly of a fouling barnacle, Amphibalanus amphitrite (Darwin, 1854): The first reference genome for Thecostraca.</title>
        <authorList>
            <person name="Kim W."/>
        </authorList>
    </citation>
    <scope>NUCLEOTIDE SEQUENCE [LARGE SCALE GENOMIC DNA]</scope>
    <source>
        <strain evidence="3">SNU_AA5</strain>
        <tissue evidence="3">Soma without cirri and trophi</tissue>
    </source>
</reference>
<dbReference type="GO" id="GO:0005506">
    <property type="term" value="F:iron ion binding"/>
    <property type="evidence" value="ECO:0007669"/>
    <property type="project" value="InterPro"/>
</dbReference>
<gene>
    <name evidence="3" type="primary">CYP20A1</name>
    <name evidence="3" type="ORF">FJT64_026537</name>
</gene>
<dbReference type="InterPro" id="IPR001128">
    <property type="entry name" value="Cyt_P450"/>
</dbReference>
<dbReference type="GO" id="GO:0016705">
    <property type="term" value="F:oxidoreductase activity, acting on paired donors, with incorporation or reduction of molecular oxygen"/>
    <property type="evidence" value="ECO:0007669"/>
    <property type="project" value="InterPro"/>
</dbReference>
<dbReference type="EMBL" id="VIIS01001199">
    <property type="protein sequence ID" value="KAF0301111.1"/>
    <property type="molecule type" value="Genomic_DNA"/>
</dbReference>
<name>A0A6A4WGI8_AMPAM</name>
<evidence type="ECO:0000256" key="2">
    <source>
        <dbReference type="ARBA" id="ARBA00023033"/>
    </source>
</evidence>